<reference evidence="1" key="1">
    <citation type="journal article" date="2023" name="G3 (Bethesda)">
        <title>A reference genome for the long-term kleptoplast-retaining sea slug Elysia crispata morphotype clarki.</title>
        <authorList>
            <person name="Eastman K.E."/>
            <person name="Pendleton A.L."/>
            <person name="Shaikh M.A."/>
            <person name="Suttiyut T."/>
            <person name="Ogas R."/>
            <person name="Tomko P."/>
            <person name="Gavelis G."/>
            <person name="Widhalm J.R."/>
            <person name="Wisecaver J.H."/>
        </authorList>
    </citation>
    <scope>NUCLEOTIDE SEQUENCE</scope>
    <source>
        <strain evidence="1">ECLA1</strain>
    </source>
</reference>
<sequence length="98" mass="11212">MYLKVSLFKQHGHLYVIPDHSEKFGVSHTVTSNRHALGPQGRKYSGRTTFELLELTVSIDLRHANCIRAATPNKESRNSHFRVLRLDCSTRLQQNPVV</sequence>
<protein>
    <submittedName>
        <fullName evidence="1">Uncharacterized protein</fullName>
    </submittedName>
</protein>
<dbReference type="Proteomes" id="UP001283361">
    <property type="component" value="Unassembled WGS sequence"/>
</dbReference>
<comment type="caution">
    <text evidence="1">The sequence shown here is derived from an EMBL/GenBank/DDBJ whole genome shotgun (WGS) entry which is preliminary data.</text>
</comment>
<evidence type="ECO:0000313" key="2">
    <source>
        <dbReference type="Proteomes" id="UP001283361"/>
    </source>
</evidence>
<dbReference type="AlphaFoldDB" id="A0AAE0YP81"/>
<organism evidence="1 2">
    <name type="scientific">Elysia crispata</name>
    <name type="common">lettuce slug</name>
    <dbReference type="NCBI Taxonomy" id="231223"/>
    <lineage>
        <taxon>Eukaryota</taxon>
        <taxon>Metazoa</taxon>
        <taxon>Spiralia</taxon>
        <taxon>Lophotrochozoa</taxon>
        <taxon>Mollusca</taxon>
        <taxon>Gastropoda</taxon>
        <taxon>Heterobranchia</taxon>
        <taxon>Euthyneura</taxon>
        <taxon>Panpulmonata</taxon>
        <taxon>Sacoglossa</taxon>
        <taxon>Placobranchoidea</taxon>
        <taxon>Plakobranchidae</taxon>
        <taxon>Elysia</taxon>
    </lineage>
</organism>
<proteinExistence type="predicted"/>
<gene>
    <name evidence="1" type="ORF">RRG08_009129</name>
</gene>
<keyword evidence="2" id="KW-1185">Reference proteome</keyword>
<accession>A0AAE0YP81</accession>
<dbReference type="EMBL" id="JAWDGP010005734">
    <property type="protein sequence ID" value="KAK3752908.1"/>
    <property type="molecule type" value="Genomic_DNA"/>
</dbReference>
<evidence type="ECO:0000313" key="1">
    <source>
        <dbReference type="EMBL" id="KAK3752908.1"/>
    </source>
</evidence>
<name>A0AAE0YP81_9GAST</name>